<keyword evidence="4" id="KW-1185">Reference proteome</keyword>
<keyword evidence="2" id="KW-0812">Transmembrane</keyword>
<organism evidence="3 4">
    <name type="scientific">Variovorax humicola</name>
    <dbReference type="NCBI Taxonomy" id="1769758"/>
    <lineage>
        <taxon>Bacteria</taxon>
        <taxon>Pseudomonadati</taxon>
        <taxon>Pseudomonadota</taxon>
        <taxon>Betaproteobacteria</taxon>
        <taxon>Burkholderiales</taxon>
        <taxon>Comamonadaceae</taxon>
        <taxon>Variovorax</taxon>
    </lineage>
</organism>
<accession>A0ABU8W0M5</accession>
<feature type="region of interest" description="Disordered" evidence="1">
    <location>
        <begin position="33"/>
        <end position="58"/>
    </location>
</feature>
<reference evidence="3 4" key="1">
    <citation type="submission" date="2024-03" db="EMBL/GenBank/DDBJ databases">
        <title>Novel species of the genus Variovorax.</title>
        <authorList>
            <person name="Liu Q."/>
            <person name="Xin Y.-H."/>
        </authorList>
    </citation>
    <scope>NUCLEOTIDE SEQUENCE [LARGE SCALE GENOMIC DNA]</scope>
    <source>
        <strain evidence="3 4">KACC 18501</strain>
    </source>
</reference>
<sequence>MAVEKLEDGTYRVGRRTFGTSDEAFAYDAASRDTGELPVQPGARTRPERSAVTTATAGPSARSRAPALLAAVIVSVVVAVLYFGPHWTIYRMKSAIDAKDATAFSSYVDFPALKENVKAQLMLKMNDMMKSDGMKDIPFAGLGQMIGMGVINQMVETLVSPAGVMLMMEQGKAAPLKSSAPQPETEAKPKPDFAINYINFSTAEVRSKDGSPVRFVLHRDGLFTWKLSEMQIPL</sequence>
<gene>
    <name evidence="3" type="ORF">WKW80_16385</name>
</gene>
<dbReference type="InterPro" id="IPR021330">
    <property type="entry name" value="DUF2939"/>
</dbReference>
<evidence type="ECO:0000313" key="3">
    <source>
        <dbReference type="EMBL" id="MEJ8823595.1"/>
    </source>
</evidence>
<dbReference type="RefSeq" id="WP_340364634.1">
    <property type="nucleotide sequence ID" value="NZ_JBBKZV010000009.1"/>
</dbReference>
<evidence type="ECO:0000256" key="2">
    <source>
        <dbReference type="SAM" id="Phobius"/>
    </source>
</evidence>
<dbReference type="Pfam" id="PF11159">
    <property type="entry name" value="DUF2939"/>
    <property type="match status" value="1"/>
</dbReference>
<evidence type="ECO:0000313" key="4">
    <source>
        <dbReference type="Proteomes" id="UP001363010"/>
    </source>
</evidence>
<comment type="caution">
    <text evidence="3">The sequence shown here is derived from an EMBL/GenBank/DDBJ whole genome shotgun (WGS) entry which is preliminary data.</text>
</comment>
<dbReference type="Proteomes" id="UP001363010">
    <property type="component" value="Unassembled WGS sequence"/>
</dbReference>
<evidence type="ECO:0000256" key="1">
    <source>
        <dbReference type="SAM" id="MobiDB-lite"/>
    </source>
</evidence>
<proteinExistence type="predicted"/>
<keyword evidence="2" id="KW-1133">Transmembrane helix</keyword>
<protein>
    <submittedName>
        <fullName evidence="3">DUF2939 domain-containing protein</fullName>
    </submittedName>
</protein>
<keyword evidence="2" id="KW-0472">Membrane</keyword>
<name>A0ABU8W0M5_9BURK</name>
<dbReference type="EMBL" id="JBBKZV010000009">
    <property type="protein sequence ID" value="MEJ8823595.1"/>
    <property type="molecule type" value="Genomic_DNA"/>
</dbReference>
<feature type="transmembrane region" description="Helical" evidence="2">
    <location>
        <begin position="65"/>
        <end position="84"/>
    </location>
</feature>